<evidence type="ECO:0000256" key="1">
    <source>
        <dbReference type="SAM" id="MobiDB-lite"/>
    </source>
</evidence>
<gene>
    <name evidence="2" type="ORF">D0865_03735</name>
</gene>
<feature type="compositionally biased region" description="Pro residues" evidence="1">
    <location>
        <begin position="114"/>
        <end position="124"/>
    </location>
</feature>
<dbReference type="GO" id="GO:0000470">
    <property type="term" value="P:maturation of LSU-rRNA"/>
    <property type="evidence" value="ECO:0007669"/>
    <property type="project" value="TreeGrafter"/>
</dbReference>
<name>A0A3M7CW65_HORWE</name>
<feature type="region of interest" description="Disordered" evidence="1">
    <location>
        <begin position="443"/>
        <end position="486"/>
    </location>
</feature>
<dbReference type="GO" id="GO:0030687">
    <property type="term" value="C:preribosome, large subunit precursor"/>
    <property type="evidence" value="ECO:0007669"/>
    <property type="project" value="TreeGrafter"/>
</dbReference>
<feature type="compositionally biased region" description="Low complexity" evidence="1">
    <location>
        <begin position="84"/>
        <end position="97"/>
    </location>
</feature>
<dbReference type="EMBL" id="QWIN01000213">
    <property type="protein sequence ID" value="RMY56289.1"/>
    <property type="molecule type" value="Genomic_DNA"/>
</dbReference>
<dbReference type="OrthoDB" id="10263222at2759"/>
<reference evidence="2 3" key="1">
    <citation type="journal article" date="2018" name="BMC Genomics">
        <title>Genomic evidence for intraspecific hybridization in a clonal and extremely halotolerant yeast.</title>
        <authorList>
            <person name="Gostincar C."/>
            <person name="Stajich J.E."/>
            <person name="Zupancic J."/>
            <person name="Zalar P."/>
            <person name="Gunde-Cimerman N."/>
        </authorList>
    </citation>
    <scope>NUCLEOTIDE SEQUENCE [LARGE SCALE GENOMIC DNA]</scope>
    <source>
        <strain evidence="2 3">EXF-151</strain>
    </source>
</reference>
<feature type="region of interest" description="Disordered" evidence="1">
    <location>
        <begin position="84"/>
        <end position="125"/>
    </location>
</feature>
<evidence type="ECO:0000313" key="3">
    <source>
        <dbReference type="Proteomes" id="UP000270230"/>
    </source>
</evidence>
<dbReference type="GO" id="GO:0004519">
    <property type="term" value="F:endonuclease activity"/>
    <property type="evidence" value="ECO:0007669"/>
    <property type="project" value="InterPro"/>
</dbReference>
<accession>A0A3M7CW65</accession>
<dbReference type="Pfam" id="PF04031">
    <property type="entry name" value="Las1"/>
    <property type="match status" value="1"/>
</dbReference>
<dbReference type="GO" id="GO:0000460">
    <property type="term" value="P:maturation of 5.8S rRNA"/>
    <property type="evidence" value="ECO:0007669"/>
    <property type="project" value="TreeGrafter"/>
</dbReference>
<dbReference type="Proteomes" id="UP000270230">
    <property type="component" value="Unassembled WGS sequence"/>
</dbReference>
<dbReference type="AlphaFoldDB" id="A0A3M7CW65"/>
<feature type="compositionally biased region" description="Polar residues" evidence="1">
    <location>
        <begin position="449"/>
        <end position="465"/>
    </location>
</feature>
<organism evidence="2 3">
    <name type="scientific">Hortaea werneckii</name>
    <name type="common">Black yeast</name>
    <name type="synonym">Cladosporium werneckii</name>
    <dbReference type="NCBI Taxonomy" id="91943"/>
    <lineage>
        <taxon>Eukaryota</taxon>
        <taxon>Fungi</taxon>
        <taxon>Dikarya</taxon>
        <taxon>Ascomycota</taxon>
        <taxon>Pezizomycotina</taxon>
        <taxon>Dothideomycetes</taxon>
        <taxon>Dothideomycetidae</taxon>
        <taxon>Mycosphaerellales</taxon>
        <taxon>Teratosphaeriaceae</taxon>
        <taxon>Hortaea</taxon>
    </lineage>
</organism>
<dbReference type="GO" id="GO:0090730">
    <property type="term" value="C:Las1 complex"/>
    <property type="evidence" value="ECO:0007669"/>
    <property type="project" value="InterPro"/>
</dbReference>
<comment type="caution">
    <text evidence="2">The sequence shown here is derived from an EMBL/GenBank/DDBJ whole genome shotgun (WGS) entry which is preliminary data.</text>
</comment>
<evidence type="ECO:0008006" key="4">
    <source>
        <dbReference type="Google" id="ProtNLM"/>
    </source>
</evidence>
<dbReference type="PANTHER" id="PTHR15002:SF0">
    <property type="entry name" value="RIBOSOMAL BIOGENESIS PROTEIN LAS1L"/>
    <property type="match status" value="1"/>
</dbReference>
<dbReference type="PANTHER" id="PTHR15002">
    <property type="entry name" value="RIBOSOMAL BIOGENESIS PROTEIN LAS1L"/>
    <property type="match status" value="1"/>
</dbReference>
<evidence type="ECO:0000313" key="2">
    <source>
        <dbReference type="EMBL" id="RMY56289.1"/>
    </source>
</evidence>
<dbReference type="InterPro" id="IPR007174">
    <property type="entry name" value="Las1"/>
</dbReference>
<protein>
    <recommendedName>
        <fullName evidence="4">Las1-domain-containing protein</fullName>
    </recommendedName>
</protein>
<proteinExistence type="predicted"/>
<sequence>MPRYTITPWRHQRDLLEVRAQLYPQHTTANQSTVAAAAVPQQQAVQDMRRHAVDRILAWKLRGNLPHAVESTALLVDAILHHQQQQQSQQQQQQPQPQTLPPNTTYADGTFHPSGPPTSTPAPAPSASTFAIRAVYSAAFTRFVTGFCDIGRSRASGLTPASMLEIARQIEMPASFVGLRHEATHEELPALGRLVGASAEALEWLWGAYWSRLGEEGKGGSGEGRGTAAIGGMEGETEGGLEAVREEAGRLMRSYRGLRREAFKRKRQGSREHRVEVETVARACGELCGSGGDGGGGRGSEQARVHAVVGVLVDEKLLLPSNRELGSAMGPAITLWSSLLDLLATTIPDFRLILIRHCLSVLSSADAASAKADQDADAEGVYLWTRHFLESEGERGAVLALRWCCLYPGYWTKKLGEDIVARSDDEFVHVWKGLFESSALRDADPVTSEAGTSQSQQEVELNGSQDGVRRGSSVSSPTELGSGGWRRAVVPPGVPIGVVA</sequence>